<reference evidence="1" key="1">
    <citation type="submission" date="2022-10" db="EMBL/GenBank/DDBJ databases">
        <title>Culturing micro-colonial fungi from biological soil crusts in the Mojave desert and describing Neophaeococcomyces mojavensis, and introducing the new genera and species Taxawa tesnikishii.</title>
        <authorList>
            <person name="Kurbessoian T."/>
            <person name="Stajich J.E."/>
        </authorList>
    </citation>
    <scope>NUCLEOTIDE SEQUENCE</scope>
    <source>
        <strain evidence="1">JES_112</strain>
    </source>
</reference>
<keyword evidence="2" id="KW-1185">Reference proteome</keyword>
<dbReference type="Proteomes" id="UP001172386">
    <property type="component" value="Unassembled WGS sequence"/>
</dbReference>
<protein>
    <submittedName>
        <fullName evidence="1">Uncharacterized protein</fullName>
    </submittedName>
</protein>
<organism evidence="1 2">
    <name type="scientific">Neophaeococcomyces mojaviensis</name>
    <dbReference type="NCBI Taxonomy" id="3383035"/>
    <lineage>
        <taxon>Eukaryota</taxon>
        <taxon>Fungi</taxon>
        <taxon>Dikarya</taxon>
        <taxon>Ascomycota</taxon>
        <taxon>Pezizomycotina</taxon>
        <taxon>Eurotiomycetes</taxon>
        <taxon>Chaetothyriomycetidae</taxon>
        <taxon>Chaetothyriales</taxon>
        <taxon>Chaetothyriales incertae sedis</taxon>
        <taxon>Neophaeococcomyces</taxon>
    </lineage>
</organism>
<sequence length="344" mass="37667">MDQANLWTRRSNIKDKPSLSMRDLDGKDSAKVDSPRSFSGRKFGDTSSHGKTNPFNSASPSSVKSPGASASSAFGLGTGAFASFGQAKTPKTPSASAGAGFDFSSREKEKKEKDTEGEGEGEAAIKLQEKSSPASSGEQTDHILKHTWNLFYRPPATTRITDYEKSIVKIATVATVESFWAVYAHLKSPSALPTVSDYHIFKDGMRPVWEDEANKKGGKWIIRLKKGVADRYWEDLLLAIIGDQFMEASDEVCGAVLSVRSGEDVLSVWTKIDGGRNIKIRETIKRVLAFPPDTNIVWRSHDESIAQKTAVDEARQQKNATGSGPEKRRTTLYSDESRPKPSSS</sequence>
<gene>
    <name evidence="1" type="ORF">H2198_004817</name>
</gene>
<evidence type="ECO:0000313" key="1">
    <source>
        <dbReference type="EMBL" id="KAJ9656583.1"/>
    </source>
</evidence>
<proteinExistence type="predicted"/>
<dbReference type="EMBL" id="JAPDRQ010000075">
    <property type="protein sequence ID" value="KAJ9656583.1"/>
    <property type="molecule type" value="Genomic_DNA"/>
</dbReference>
<comment type="caution">
    <text evidence="1">The sequence shown here is derived from an EMBL/GenBank/DDBJ whole genome shotgun (WGS) entry which is preliminary data.</text>
</comment>
<name>A0ACC3A7C2_9EURO</name>
<accession>A0ACC3A7C2</accession>
<evidence type="ECO:0000313" key="2">
    <source>
        <dbReference type="Proteomes" id="UP001172386"/>
    </source>
</evidence>